<dbReference type="CDD" id="cd00063">
    <property type="entry name" value="FN3"/>
    <property type="match status" value="1"/>
</dbReference>
<keyword evidence="3" id="KW-0456">Lyase</keyword>
<dbReference type="PROSITE" id="PS50853">
    <property type="entry name" value="FN3"/>
    <property type="match status" value="1"/>
</dbReference>
<dbReference type="InterPro" id="IPR034641">
    <property type="entry name" value="RGL11"/>
</dbReference>
<reference evidence="3" key="1">
    <citation type="journal article" date="2014" name="Genome Announc.">
        <title>Draft Genome Sequences of Three Alkaliphilic Bacillus Strains, Bacillus wakoensis JCM 9140T, Bacillus akibai JCM 9157T, and Bacillus hemicellulosilyticus JCM 9152T.</title>
        <authorList>
            <person name="Yuki M."/>
            <person name="Oshima K."/>
            <person name="Suda W."/>
            <person name="Oshida Y."/>
            <person name="Kitamura K."/>
            <person name="Iida T."/>
            <person name="Hattori M."/>
            <person name="Ohkuma M."/>
        </authorList>
    </citation>
    <scope>NUCLEOTIDE SEQUENCE [LARGE SCALE GENOMIC DNA]</scope>
    <source>
        <strain evidence="3">JCM 9152</strain>
    </source>
</reference>
<organism evidence="3 4">
    <name type="scientific">Halalkalibacter hemicellulosilyticusJCM 9152</name>
    <dbReference type="NCBI Taxonomy" id="1236971"/>
    <lineage>
        <taxon>Bacteria</taxon>
        <taxon>Bacillati</taxon>
        <taxon>Bacillota</taxon>
        <taxon>Bacilli</taxon>
        <taxon>Bacillales</taxon>
        <taxon>Bacillaceae</taxon>
        <taxon>Halalkalibacter</taxon>
    </lineage>
</organism>
<dbReference type="InterPro" id="IPR041624">
    <property type="entry name" value="RGI_lyase"/>
</dbReference>
<dbReference type="SMART" id="SM00060">
    <property type="entry name" value="FN3"/>
    <property type="match status" value="1"/>
</dbReference>
<dbReference type="SUPFAM" id="SSF49265">
    <property type="entry name" value="Fibronectin type III"/>
    <property type="match status" value="1"/>
</dbReference>
<keyword evidence="4" id="KW-1185">Reference proteome</keyword>
<dbReference type="InterPro" id="IPR008979">
    <property type="entry name" value="Galactose-bd-like_sf"/>
</dbReference>
<dbReference type="Pfam" id="PF21348">
    <property type="entry name" value="RGL11_C"/>
    <property type="match status" value="1"/>
</dbReference>
<dbReference type="InterPro" id="IPR036116">
    <property type="entry name" value="FN3_sf"/>
</dbReference>
<sequence>MVKKKMTVLMIILMIFSLFASSGVFAETTILSETEEKLHLKFDLGTETSPVAEGYTKVSQMTGYTSELGYGFELVRMNDSRDQENPDDLRRDFVLASGNQFMIDVPNGEYKVFITTGSQWDNNRTSYALQAGDVKGGERTGGGEFIVYEDVALVEDEQITIDFSGEWARINAIEIIQITEEEELDLPEETLHLMFDFGSASSPVEDGYLQVTNTMQYTDERGYGINKNVDQRDRGAPDPLRRDFIINNDYEFMVDLPNGDYFIRIIAGDEIAFNRSSFVIEGENQGNITSNAGEYGILTAMTTVEDGQLNIEIGENGRINGLEIIPMSAITSLEVVDKVLSPEPAVTLRWDEDSSAQTYNVYRKLVGESDFTRIDEAEEGIYIDRTAQIGYAYNYAVTLVTELGIESDYSNEVTVRMVDEGVTIPNAPTGLSIEEALLDEVTISWDEVDEATQYYIYRSRFDQSKYPNYEIEYTKVGESSETSYTDDSIFTYNHYYYVVRAVNAGGISDRSEPIESPITEQRLRQMERLNRSLVAVKTEEGVYIGWRMLGTDPPHVHFDVYRDGVKINSEPITSSTNYVDTDGNIDSTYQVRVNNGSGDPLTEIVDVWSEQYLSIPLEKPEDGVTPSGEEYTYTANDASVGDLNGDGNYEIILKWEPTNAQDNSRSGYTGNVYLDAYTLEGERLWRIDAGHNIRAGAHYTQFLVYDFDGNGKSELVFKTADGTVDGVGNVIGDSEADWRNSNGYILSGPEYLTVFNGETGEALETIDYYPPRGNVCSWGDCYGNRVDRFLATVAYLDGERPSIVMARGYYTRSVLAAYDWRDGQLTERWIFDSNDPGHGAYAGQGNHSISAIDVDGDGFDEIYYGGMVVDHDGTGSIRLDGDMGMRTM</sequence>
<dbReference type="PANTHER" id="PTHR43118">
    <property type="entry name" value="RHAMNOGALACTURONAN LYASE (EUROFUNG)"/>
    <property type="match status" value="1"/>
</dbReference>
<feature type="chain" id="PRO_5004847122" evidence="1">
    <location>
        <begin position="27"/>
        <end position="888"/>
    </location>
</feature>
<keyword evidence="1" id="KW-0732">Signal</keyword>
<dbReference type="Gene3D" id="2.60.120.430">
    <property type="entry name" value="Galactose-binding lectin"/>
    <property type="match status" value="2"/>
</dbReference>
<dbReference type="CDD" id="cd10318">
    <property type="entry name" value="RGL11"/>
    <property type="match status" value="1"/>
</dbReference>
<dbReference type="SUPFAM" id="SSF69318">
    <property type="entry name" value="Integrin alpha N-terminal domain"/>
    <property type="match status" value="1"/>
</dbReference>
<gene>
    <name evidence="3" type="ORF">JCM9152_4187</name>
</gene>
<dbReference type="SUPFAM" id="SSF49785">
    <property type="entry name" value="Galactose-binding domain-like"/>
    <property type="match status" value="2"/>
</dbReference>
<dbReference type="STRING" id="1236971.JCM9152_4187"/>
<dbReference type="InterPro" id="IPR049366">
    <property type="entry name" value="RGL11_C"/>
</dbReference>
<evidence type="ECO:0000259" key="2">
    <source>
        <dbReference type="PROSITE" id="PS50853"/>
    </source>
</evidence>
<evidence type="ECO:0000313" key="3">
    <source>
        <dbReference type="EMBL" id="GAE32643.1"/>
    </source>
</evidence>
<comment type="caution">
    <text evidence="3">The sequence shown here is derived from an EMBL/GenBank/DDBJ whole genome shotgun (WGS) entry which is preliminary data.</text>
</comment>
<dbReference type="InterPro" id="IPR028994">
    <property type="entry name" value="Integrin_alpha_N"/>
</dbReference>
<feature type="signal peptide" evidence="1">
    <location>
        <begin position="1"/>
        <end position="26"/>
    </location>
</feature>
<protein>
    <submittedName>
        <fullName evidence="3">Rhamnogalacturonan lyase</fullName>
    </submittedName>
</protein>
<dbReference type="Gene3D" id="2.60.40.10">
    <property type="entry name" value="Immunoglobulins"/>
    <property type="match status" value="3"/>
</dbReference>
<dbReference type="PANTHER" id="PTHR43118:SF1">
    <property type="entry name" value="RHAMNOGALACTURONAN LYASE (EUROFUNG)"/>
    <property type="match status" value="1"/>
</dbReference>
<evidence type="ECO:0000313" key="4">
    <source>
        <dbReference type="Proteomes" id="UP000018895"/>
    </source>
</evidence>
<dbReference type="InterPro" id="IPR003961">
    <property type="entry name" value="FN3_dom"/>
</dbReference>
<dbReference type="Proteomes" id="UP000018895">
    <property type="component" value="Unassembled WGS sequence"/>
</dbReference>
<dbReference type="InterPro" id="IPR049033">
    <property type="entry name" value="AGA-YXIM_GBD"/>
</dbReference>
<accession>W4QLX4</accession>
<evidence type="ECO:0000256" key="1">
    <source>
        <dbReference type="SAM" id="SignalP"/>
    </source>
</evidence>
<proteinExistence type="predicted"/>
<dbReference type="Pfam" id="PF21254">
    <property type="entry name" value="AGA-YXIM_GBD"/>
    <property type="match status" value="2"/>
</dbReference>
<dbReference type="InterPro" id="IPR013783">
    <property type="entry name" value="Ig-like_fold"/>
</dbReference>
<dbReference type="Pfam" id="PF18370">
    <property type="entry name" value="RGI_lyase"/>
    <property type="match status" value="1"/>
</dbReference>
<feature type="domain" description="Fibronectin type-III" evidence="2">
    <location>
        <begin position="427"/>
        <end position="522"/>
    </location>
</feature>
<name>W4QLX4_9BACI</name>
<dbReference type="EMBL" id="BAUU01000043">
    <property type="protein sequence ID" value="GAE32643.1"/>
    <property type="molecule type" value="Genomic_DNA"/>
</dbReference>
<dbReference type="GO" id="GO:0016829">
    <property type="term" value="F:lyase activity"/>
    <property type="evidence" value="ECO:0007669"/>
    <property type="project" value="UniProtKB-KW"/>
</dbReference>
<dbReference type="AlphaFoldDB" id="W4QLX4"/>